<name>A0A0A9GR21_ARUDO</name>
<protein>
    <submittedName>
        <fullName evidence="2">HMDH</fullName>
    </submittedName>
</protein>
<proteinExistence type="predicted"/>
<dbReference type="GO" id="GO:0004420">
    <property type="term" value="F:hydroxymethylglutaryl-CoA reductase (NADPH) activity"/>
    <property type="evidence" value="ECO:0007669"/>
    <property type="project" value="InterPro"/>
</dbReference>
<dbReference type="Gene3D" id="3.90.770.10">
    <property type="entry name" value="3-hydroxy-3-methylglutaryl-coenzyme A Reductase, Chain A, domain 2"/>
    <property type="match status" value="1"/>
</dbReference>
<feature type="compositionally biased region" description="Low complexity" evidence="1">
    <location>
        <begin position="91"/>
        <end position="106"/>
    </location>
</feature>
<reference evidence="2" key="2">
    <citation type="journal article" date="2015" name="Data Brief">
        <title>Shoot transcriptome of the giant reed, Arundo donax.</title>
        <authorList>
            <person name="Barrero R.A."/>
            <person name="Guerrero F.D."/>
            <person name="Moolhuijzen P."/>
            <person name="Goolsby J.A."/>
            <person name="Tidwell J."/>
            <person name="Bellgard S.E."/>
            <person name="Bellgard M.I."/>
        </authorList>
    </citation>
    <scope>NUCLEOTIDE SEQUENCE</scope>
    <source>
        <tissue evidence="2">Shoot tissue taken approximately 20 cm above the soil surface</tissue>
    </source>
</reference>
<organism evidence="2">
    <name type="scientific">Arundo donax</name>
    <name type="common">Giant reed</name>
    <name type="synonym">Donax arundinaceus</name>
    <dbReference type="NCBI Taxonomy" id="35708"/>
    <lineage>
        <taxon>Eukaryota</taxon>
        <taxon>Viridiplantae</taxon>
        <taxon>Streptophyta</taxon>
        <taxon>Embryophyta</taxon>
        <taxon>Tracheophyta</taxon>
        <taxon>Spermatophyta</taxon>
        <taxon>Magnoliopsida</taxon>
        <taxon>Liliopsida</taxon>
        <taxon>Poales</taxon>
        <taxon>Poaceae</taxon>
        <taxon>PACMAD clade</taxon>
        <taxon>Arundinoideae</taxon>
        <taxon>Arundineae</taxon>
        <taxon>Arundo</taxon>
    </lineage>
</organism>
<dbReference type="EMBL" id="GBRH01170984">
    <property type="protein sequence ID" value="JAE26912.1"/>
    <property type="molecule type" value="Transcribed_RNA"/>
</dbReference>
<evidence type="ECO:0000313" key="2">
    <source>
        <dbReference type="EMBL" id="JAE26912.1"/>
    </source>
</evidence>
<dbReference type="InterPro" id="IPR023074">
    <property type="entry name" value="HMG_CoA_Rdtase_cat_sf"/>
</dbReference>
<dbReference type="InterPro" id="IPR009029">
    <property type="entry name" value="HMG_CoA_Rdtase_sub-bd_dom_sf"/>
</dbReference>
<dbReference type="InterPro" id="IPR002202">
    <property type="entry name" value="HMG_CoA_Rdtase"/>
</dbReference>
<reference evidence="2" key="1">
    <citation type="submission" date="2014-09" db="EMBL/GenBank/DDBJ databases">
        <authorList>
            <person name="Magalhaes I.L.F."/>
            <person name="Oliveira U."/>
            <person name="Santos F.R."/>
            <person name="Vidigal T.H.D.A."/>
            <person name="Brescovit A.D."/>
            <person name="Santos A.J."/>
        </authorList>
    </citation>
    <scope>NUCLEOTIDE SEQUENCE</scope>
    <source>
        <tissue evidence="2">Shoot tissue taken approximately 20 cm above the soil surface</tissue>
    </source>
</reference>
<dbReference type="PROSITE" id="PS50065">
    <property type="entry name" value="HMG_COA_REDUCTASE_4"/>
    <property type="match status" value="1"/>
</dbReference>
<dbReference type="SUPFAM" id="SSF56542">
    <property type="entry name" value="Substrate-binding domain of HMG-CoA reductase"/>
    <property type="match status" value="1"/>
</dbReference>
<dbReference type="Pfam" id="PF00368">
    <property type="entry name" value="HMG-CoA_red"/>
    <property type="match status" value="1"/>
</dbReference>
<evidence type="ECO:0000256" key="1">
    <source>
        <dbReference type="SAM" id="MobiDB-lite"/>
    </source>
</evidence>
<sequence length="106" mass="11274">MGSRSTGSTTRPFSASAASCRWGTCSCPWASWPVLLDGRQLYVPMATTEGYLIASTTAVARPLLSPAAPSVVLRDKTMRAPAVSSRLPAVPLRSRPSWRTPPTSTP</sequence>
<feature type="region of interest" description="Disordered" evidence="1">
    <location>
        <begin position="84"/>
        <end position="106"/>
    </location>
</feature>
<dbReference type="AlphaFoldDB" id="A0A0A9GR21"/>
<dbReference type="GO" id="GO:0015936">
    <property type="term" value="P:coenzyme A metabolic process"/>
    <property type="evidence" value="ECO:0007669"/>
    <property type="project" value="InterPro"/>
</dbReference>
<accession>A0A0A9GR21</accession>